<organism evidence="11 12">
    <name type="scientific">Alkaliphilus flagellatus</name>
    <dbReference type="NCBI Taxonomy" id="2841507"/>
    <lineage>
        <taxon>Bacteria</taxon>
        <taxon>Bacillati</taxon>
        <taxon>Bacillota</taxon>
        <taxon>Clostridia</taxon>
        <taxon>Peptostreptococcales</taxon>
        <taxon>Natronincolaceae</taxon>
        <taxon>Alkaliphilus</taxon>
    </lineage>
</organism>
<dbReference type="CDD" id="cd00075">
    <property type="entry name" value="HATPase"/>
    <property type="match status" value="1"/>
</dbReference>
<dbReference type="InterPro" id="IPR050398">
    <property type="entry name" value="HssS/ArlS-like"/>
</dbReference>
<dbReference type="RefSeq" id="WP_216415495.1">
    <property type="nucleotide sequence ID" value="NZ_JAHLQK010000002.1"/>
</dbReference>
<feature type="domain" description="Histidine kinase" evidence="9">
    <location>
        <begin position="305"/>
        <end position="522"/>
    </location>
</feature>
<dbReference type="SMART" id="SM00388">
    <property type="entry name" value="HisKA"/>
    <property type="match status" value="1"/>
</dbReference>
<evidence type="ECO:0000256" key="8">
    <source>
        <dbReference type="SAM" id="Phobius"/>
    </source>
</evidence>
<evidence type="ECO:0000259" key="9">
    <source>
        <dbReference type="PROSITE" id="PS50109"/>
    </source>
</evidence>
<dbReference type="CDD" id="cd00082">
    <property type="entry name" value="HisKA"/>
    <property type="match status" value="1"/>
</dbReference>
<dbReference type="InterPro" id="IPR005467">
    <property type="entry name" value="His_kinase_dom"/>
</dbReference>
<evidence type="ECO:0000256" key="3">
    <source>
        <dbReference type="ARBA" id="ARBA00012438"/>
    </source>
</evidence>
<proteinExistence type="predicted"/>
<keyword evidence="4" id="KW-0597">Phosphoprotein</keyword>
<reference evidence="11 12" key="1">
    <citation type="submission" date="2021-06" db="EMBL/GenBank/DDBJ databases">
        <authorList>
            <person name="Sun Q."/>
            <person name="Li D."/>
        </authorList>
    </citation>
    <scope>NUCLEOTIDE SEQUENCE [LARGE SCALE GENOMIC DNA]</scope>
    <source>
        <strain evidence="11 12">MSJ-5</strain>
    </source>
</reference>
<dbReference type="Pfam" id="PF00672">
    <property type="entry name" value="HAMP"/>
    <property type="match status" value="1"/>
</dbReference>
<dbReference type="EMBL" id="JAHLQK010000002">
    <property type="protein sequence ID" value="MBU5676011.1"/>
    <property type="molecule type" value="Genomic_DNA"/>
</dbReference>
<dbReference type="InterPro" id="IPR003594">
    <property type="entry name" value="HATPase_dom"/>
</dbReference>
<evidence type="ECO:0000256" key="7">
    <source>
        <dbReference type="ARBA" id="ARBA00023136"/>
    </source>
</evidence>
<keyword evidence="6 11" id="KW-0418">Kinase</keyword>
<feature type="domain" description="HAMP" evidence="10">
    <location>
        <begin position="238"/>
        <end position="290"/>
    </location>
</feature>
<dbReference type="PROSITE" id="PS50109">
    <property type="entry name" value="HIS_KIN"/>
    <property type="match status" value="1"/>
</dbReference>
<dbReference type="InterPro" id="IPR003661">
    <property type="entry name" value="HisK_dim/P_dom"/>
</dbReference>
<name>A0ABS6G0I2_9FIRM</name>
<comment type="subcellular location">
    <subcellularLocation>
        <location evidence="2">Membrane</location>
        <topology evidence="2">Multi-pass membrane protein</topology>
    </subcellularLocation>
</comment>
<evidence type="ECO:0000256" key="4">
    <source>
        <dbReference type="ARBA" id="ARBA00022553"/>
    </source>
</evidence>
<comment type="catalytic activity">
    <reaction evidence="1">
        <text>ATP + protein L-histidine = ADP + protein N-phospho-L-histidine.</text>
        <dbReference type="EC" id="2.7.13.3"/>
    </reaction>
</comment>
<feature type="transmembrane region" description="Helical" evidence="8">
    <location>
        <begin position="218"/>
        <end position="236"/>
    </location>
</feature>
<evidence type="ECO:0000256" key="2">
    <source>
        <dbReference type="ARBA" id="ARBA00004141"/>
    </source>
</evidence>
<gene>
    <name evidence="11" type="ORF">KQI88_06250</name>
</gene>
<evidence type="ECO:0000256" key="6">
    <source>
        <dbReference type="ARBA" id="ARBA00022777"/>
    </source>
</evidence>
<dbReference type="PROSITE" id="PS50885">
    <property type="entry name" value="HAMP"/>
    <property type="match status" value="1"/>
</dbReference>
<accession>A0ABS6G0I2</accession>
<evidence type="ECO:0000313" key="11">
    <source>
        <dbReference type="EMBL" id="MBU5676011.1"/>
    </source>
</evidence>
<dbReference type="PANTHER" id="PTHR45528:SF8">
    <property type="entry name" value="HISTIDINE KINASE"/>
    <property type="match status" value="1"/>
</dbReference>
<sequence length="522" mass="60138">MKIKLKKPRFRLLRKMFSPVRKVFTTLDNVISLVRERVAKSVRMQLMATFIVCLLSAMVVASVTDSYLSKLNRDPVVDYSNGAESIDYYARNIVQDLTDYIQARYDDRHEIIWEEEYGRIELDEYIKHVLNRWNGKTKALIVDMDGNVLYRSENATENQVDLHNTIRNAMNTRIDSYRLHERAEFSSFYPITINDIRAYVIVSGMPEASITYHEGGGGFVPVILGFATFILLFYFATQQKMKYIEELASGLLEISKGNLDHRIVGKSDDELGSLANNINFMAEELKNKIEEERRAEVLKNELITNVSHDLRTPLTSIMGYLNLLKDRKYETLDEAKQYLDIAYGKSEKLKVLIEDLFEYTKVTNQGIKLSLEKVYLNELIDQLTEELVPILEEKELVFKKEFSKEKAIVFADTDKMVRIFENLLTNAIRYSKEQAEILIKTTVGEKHITVCIENKGEPISPEDLDRIFDRFFKVEKSRTSNSAGSGLGLAISKNLIILHGGRIWADCKGDTIQFFVELNKFS</sequence>
<dbReference type="EC" id="2.7.13.3" evidence="3"/>
<evidence type="ECO:0000256" key="1">
    <source>
        <dbReference type="ARBA" id="ARBA00000085"/>
    </source>
</evidence>
<dbReference type="SMART" id="SM00387">
    <property type="entry name" value="HATPase_c"/>
    <property type="match status" value="1"/>
</dbReference>
<dbReference type="PANTHER" id="PTHR45528">
    <property type="entry name" value="SENSOR HISTIDINE KINASE CPXA"/>
    <property type="match status" value="1"/>
</dbReference>
<keyword evidence="8" id="KW-0812">Transmembrane</keyword>
<dbReference type="Pfam" id="PF00512">
    <property type="entry name" value="HisKA"/>
    <property type="match status" value="1"/>
</dbReference>
<dbReference type="Pfam" id="PF02518">
    <property type="entry name" value="HATPase_c"/>
    <property type="match status" value="1"/>
</dbReference>
<evidence type="ECO:0000259" key="10">
    <source>
        <dbReference type="PROSITE" id="PS50885"/>
    </source>
</evidence>
<keyword evidence="12" id="KW-1185">Reference proteome</keyword>
<dbReference type="InterPro" id="IPR003660">
    <property type="entry name" value="HAMP_dom"/>
</dbReference>
<comment type="caution">
    <text evidence="11">The sequence shown here is derived from an EMBL/GenBank/DDBJ whole genome shotgun (WGS) entry which is preliminary data.</text>
</comment>
<evidence type="ECO:0000256" key="5">
    <source>
        <dbReference type="ARBA" id="ARBA00022679"/>
    </source>
</evidence>
<dbReference type="CDD" id="cd06225">
    <property type="entry name" value="HAMP"/>
    <property type="match status" value="1"/>
</dbReference>
<evidence type="ECO:0000313" key="12">
    <source>
        <dbReference type="Proteomes" id="UP000779508"/>
    </source>
</evidence>
<protein>
    <recommendedName>
        <fullName evidence="3">histidine kinase</fullName>
        <ecNumber evidence="3">2.7.13.3</ecNumber>
    </recommendedName>
</protein>
<dbReference type="GO" id="GO:0016301">
    <property type="term" value="F:kinase activity"/>
    <property type="evidence" value="ECO:0007669"/>
    <property type="project" value="UniProtKB-KW"/>
</dbReference>
<keyword evidence="5" id="KW-0808">Transferase</keyword>
<dbReference type="Proteomes" id="UP000779508">
    <property type="component" value="Unassembled WGS sequence"/>
</dbReference>
<keyword evidence="7 8" id="KW-0472">Membrane</keyword>
<dbReference type="SMART" id="SM00304">
    <property type="entry name" value="HAMP"/>
    <property type="match status" value="1"/>
</dbReference>
<keyword evidence="8" id="KW-1133">Transmembrane helix</keyword>